<dbReference type="InterPro" id="IPR050131">
    <property type="entry name" value="Peptidase_S8_subtilisin-like"/>
</dbReference>
<keyword evidence="4 6" id="KW-0378">Hydrolase</keyword>
<comment type="caution">
    <text evidence="10">The sequence shown here is derived from an EMBL/GenBank/DDBJ whole genome shotgun (WGS) entry which is preliminary data.</text>
</comment>
<name>A0A9Q4L161_9EURY</name>
<dbReference type="CDD" id="cd07477">
    <property type="entry name" value="Peptidases_S8_Subtilisin_subset"/>
    <property type="match status" value="1"/>
</dbReference>
<dbReference type="PROSITE" id="PS00138">
    <property type="entry name" value="SUBTILASE_SER"/>
    <property type="match status" value="1"/>
</dbReference>
<dbReference type="SUPFAM" id="SSF52743">
    <property type="entry name" value="Subtilisin-like"/>
    <property type="match status" value="1"/>
</dbReference>
<dbReference type="InterPro" id="IPR015500">
    <property type="entry name" value="Peptidase_S8_subtilisin-rel"/>
</dbReference>
<reference evidence="10" key="1">
    <citation type="submission" date="2022-06" db="EMBL/GenBank/DDBJ databases">
        <title>Natrinema sp. a new haloarchaeum isolate from saline soil.</title>
        <authorList>
            <person name="Strakova D."/>
            <person name="Galisteo C."/>
            <person name="Sanchez-Porro C."/>
            <person name="Ventosa A."/>
        </authorList>
    </citation>
    <scope>NUCLEOTIDE SEQUENCE</scope>
    <source>
        <strain evidence="10">S1CR25-10</strain>
    </source>
</reference>
<dbReference type="GO" id="GO:0004252">
    <property type="term" value="F:serine-type endopeptidase activity"/>
    <property type="evidence" value="ECO:0007669"/>
    <property type="project" value="UniProtKB-UniRule"/>
</dbReference>
<dbReference type="PROSITE" id="PS00136">
    <property type="entry name" value="SUBTILASE_ASP"/>
    <property type="match status" value="1"/>
</dbReference>
<keyword evidence="3" id="KW-0479">Metal-binding</keyword>
<dbReference type="InterPro" id="IPR037221">
    <property type="entry name" value="H-type_lectin_dom_sf"/>
</dbReference>
<gene>
    <name evidence="10" type="ORF">NDI89_00170</name>
</gene>
<dbReference type="AlphaFoldDB" id="A0A9Q4L161"/>
<evidence type="ECO:0000259" key="9">
    <source>
        <dbReference type="Pfam" id="PF00082"/>
    </source>
</evidence>
<dbReference type="Pfam" id="PF00082">
    <property type="entry name" value="Peptidase_S8"/>
    <property type="match status" value="1"/>
</dbReference>
<accession>A0A9Q4L161</accession>
<evidence type="ECO:0000256" key="3">
    <source>
        <dbReference type="ARBA" id="ARBA00022723"/>
    </source>
</evidence>
<evidence type="ECO:0000256" key="2">
    <source>
        <dbReference type="ARBA" id="ARBA00022670"/>
    </source>
</evidence>
<feature type="active site" description="Charge relay system" evidence="6">
    <location>
        <position position="154"/>
    </location>
</feature>
<keyword evidence="11" id="KW-1185">Reference proteome</keyword>
<comment type="similarity">
    <text evidence="1 6 7">Belongs to the peptidase S8 family.</text>
</comment>
<dbReference type="InterPro" id="IPR022398">
    <property type="entry name" value="Peptidase_S8_His-AS"/>
</dbReference>
<dbReference type="Proteomes" id="UP001154061">
    <property type="component" value="Unassembled WGS sequence"/>
</dbReference>
<dbReference type="InterPro" id="IPR023828">
    <property type="entry name" value="Peptidase_S8_Ser-AS"/>
</dbReference>
<protein>
    <submittedName>
        <fullName evidence="10">S8 family peptidase</fullName>
    </submittedName>
</protein>
<keyword evidence="2 6" id="KW-0645">Protease</keyword>
<feature type="domain" description="Peptidase S8/S53" evidence="9">
    <location>
        <begin position="147"/>
        <end position="387"/>
    </location>
</feature>
<feature type="active site" description="Charge relay system" evidence="6">
    <location>
        <position position="343"/>
    </location>
</feature>
<evidence type="ECO:0000256" key="1">
    <source>
        <dbReference type="ARBA" id="ARBA00011073"/>
    </source>
</evidence>
<dbReference type="GO" id="GO:0006508">
    <property type="term" value="P:proteolysis"/>
    <property type="evidence" value="ECO:0007669"/>
    <property type="project" value="UniProtKB-KW"/>
</dbReference>
<organism evidence="10 11">
    <name type="scientific">Natrinema salsiterrestre</name>
    <dbReference type="NCBI Taxonomy" id="2950540"/>
    <lineage>
        <taxon>Archaea</taxon>
        <taxon>Methanobacteriati</taxon>
        <taxon>Methanobacteriota</taxon>
        <taxon>Stenosarchaea group</taxon>
        <taxon>Halobacteria</taxon>
        <taxon>Halobacteriales</taxon>
        <taxon>Natrialbaceae</taxon>
        <taxon>Natrinema</taxon>
    </lineage>
</organism>
<feature type="region of interest" description="Disordered" evidence="8">
    <location>
        <begin position="28"/>
        <end position="58"/>
    </location>
</feature>
<feature type="active site" description="Charge relay system" evidence="6">
    <location>
        <position position="191"/>
    </location>
</feature>
<dbReference type="PROSITE" id="PS00137">
    <property type="entry name" value="SUBTILASE_HIS"/>
    <property type="match status" value="1"/>
</dbReference>
<evidence type="ECO:0000256" key="7">
    <source>
        <dbReference type="RuleBase" id="RU003355"/>
    </source>
</evidence>
<dbReference type="EMBL" id="JAMQOT010000001">
    <property type="protein sequence ID" value="MDF9743990.1"/>
    <property type="molecule type" value="Genomic_DNA"/>
</dbReference>
<dbReference type="InterPro" id="IPR023827">
    <property type="entry name" value="Peptidase_S8_Asp-AS"/>
</dbReference>
<dbReference type="PRINTS" id="PR00723">
    <property type="entry name" value="SUBTILISIN"/>
</dbReference>
<evidence type="ECO:0000256" key="5">
    <source>
        <dbReference type="ARBA" id="ARBA00022825"/>
    </source>
</evidence>
<evidence type="ECO:0000256" key="8">
    <source>
        <dbReference type="SAM" id="MobiDB-lite"/>
    </source>
</evidence>
<dbReference type="PROSITE" id="PS51892">
    <property type="entry name" value="SUBTILASE"/>
    <property type="match status" value="1"/>
</dbReference>
<proteinExistence type="inferred from homology"/>
<evidence type="ECO:0000256" key="6">
    <source>
        <dbReference type="PROSITE-ProRule" id="PRU01240"/>
    </source>
</evidence>
<dbReference type="GO" id="GO:0046872">
    <property type="term" value="F:metal ion binding"/>
    <property type="evidence" value="ECO:0007669"/>
    <property type="project" value="UniProtKB-KW"/>
</dbReference>
<evidence type="ECO:0000313" key="10">
    <source>
        <dbReference type="EMBL" id="MDF9743990.1"/>
    </source>
</evidence>
<sequence>MPFRNSDRTRREVLANGAAVGPIGIVLRSDDGETESNTDRRSKVPIPEGSADHLNPDRHIVGTKSASVAKRVQKRAKSVRRILDFGRRGDGVVGRFDAEDLDEIRGMSGVRYVERDGTVRALQQRVPWGISRIGARDAHSGSIVGYGANVSVIDTGIDADHPDLRENLGVGNAIVQCSGSCAEPWDDDNGHGTHVAGTVGAFNNDIGVVGVAPRATLHAVKALDEQGGGTISGIAEAITWTADQGYDVANLSLGTPSSAEVLADACSYAYEEGVLLVAAAGNDSRGPVNYPAAYETVIAVSSTTRSDSLSSFSNVGPEIELAAPGSEIESTIPGGYDTFSGTSMATPHVAGTGALLMGHGDSNVRARNRLRNTAEDIGLSSEEQGNGLVNADAAVHAASVGELGSVTTNQPDGETWFTVSLEGRYDDPVVIMSPVSTNLGAPVHTRVRNVTGNSFEFQLEKWRYLDDSHPTERVSYLVVESGTHTFRNGRLLQAGRTAVNDGFRQVDFPQQFSAPPVVFTQSQTVNGSDPIVTRQRQTSRSGFEVRLQEEEALGPHVNEAVGWIALLPYVGQTDSGIPFEVRRTQREITHRWHRTSFTRGYSSNPVFVGTVQTFVDADPIELRYRNLTDDGVELRVVEDRSVEFDPAHGRERVGYVVARRGGLL</sequence>
<dbReference type="InterPro" id="IPR036852">
    <property type="entry name" value="Peptidase_S8/S53_dom_sf"/>
</dbReference>
<dbReference type="Gene3D" id="3.40.50.200">
    <property type="entry name" value="Peptidase S8/S53 domain"/>
    <property type="match status" value="1"/>
</dbReference>
<evidence type="ECO:0000313" key="11">
    <source>
        <dbReference type="Proteomes" id="UP001154061"/>
    </source>
</evidence>
<dbReference type="Gene3D" id="2.60.40.2080">
    <property type="match status" value="1"/>
</dbReference>
<keyword evidence="5 6" id="KW-0720">Serine protease</keyword>
<evidence type="ECO:0000256" key="4">
    <source>
        <dbReference type="ARBA" id="ARBA00022801"/>
    </source>
</evidence>
<dbReference type="RefSeq" id="WP_277519435.1">
    <property type="nucleotide sequence ID" value="NZ_JAMQOT010000001.1"/>
</dbReference>
<dbReference type="InterPro" id="IPR000209">
    <property type="entry name" value="Peptidase_S8/S53_dom"/>
</dbReference>
<dbReference type="InterPro" id="IPR034202">
    <property type="entry name" value="Subtilisin_Carlsberg-like"/>
</dbReference>
<dbReference type="PANTHER" id="PTHR43806">
    <property type="entry name" value="PEPTIDASE S8"/>
    <property type="match status" value="1"/>
</dbReference>
<dbReference type="PANTHER" id="PTHR43806:SF11">
    <property type="entry name" value="CEREVISIN-RELATED"/>
    <property type="match status" value="1"/>
</dbReference>